<comment type="caution">
    <text evidence="1">The sequence shown here is derived from an EMBL/GenBank/DDBJ whole genome shotgun (WGS) entry which is preliminary data.</text>
</comment>
<keyword evidence="2" id="KW-1185">Reference proteome</keyword>
<organism evidence="1 2">
    <name type="scientific">Ktedonospora formicarum</name>
    <dbReference type="NCBI Taxonomy" id="2778364"/>
    <lineage>
        <taxon>Bacteria</taxon>
        <taxon>Bacillati</taxon>
        <taxon>Chloroflexota</taxon>
        <taxon>Ktedonobacteria</taxon>
        <taxon>Ktedonobacterales</taxon>
        <taxon>Ktedonobacteraceae</taxon>
        <taxon>Ktedonospora</taxon>
    </lineage>
</organism>
<dbReference type="RefSeq" id="WP_220194871.1">
    <property type="nucleotide sequence ID" value="NZ_BNJF01000001.1"/>
</dbReference>
<dbReference type="Proteomes" id="UP000612362">
    <property type="component" value="Unassembled WGS sequence"/>
</dbReference>
<name>A0A8J3HYL4_9CHLR</name>
<dbReference type="AlphaFoldDB" id="A0A8J3HYL4"/>
<sequence length="137" mass="14174">MSTSDNHGSTGASGATIATITNSGSTNTPGFTLTIAYDGSGTLTYKPGNNQRFASYQDKRFPAGTFSASQLSSQLQAIGDVSSIPSGHCMKSASFGTRTTITYEGKTSGDLSCPNASDTPAHLQLKRSVLQLANQAK</sequence>
<accession>A0A8J3HYL4</accession>
<reference evidence="1" key="1">
    <citation type="submission" date="2020-10" db="EMBL/GenBank/DDBJ databases">
        <title>Taxonomic study of unclassified bacteria belonging to the class Ktedonobacteria.</title>
        <authorList>
            <person name="Yabe S."/>
            <person name="Wang C.M."/>
            <person name="Zheng Y."/>
            <person name="Sakai Y."/>
            <person name="Cavaletti L."/>
            <person name="Monciardini P."/>
            <person name="Donadio S."/>
        </authorList>
    </citation>
    <scope>NUCLEOTIDE SEQUENCE</scope>
    <source>
        <strain evidence="1">SOSP1-1</strain>
    </source>
</reference>
<protein>
    <submittedName>
        <fullName evidence="1">Uncharacterized protein</fullName>
    </submittedName>
</protein>
<evidence type="ECO:0000313" key="2">
    <source>
        <dbReference type="Proteomes" id="UP000612362"/>
    </source>
</evidence>
<dbReference type="EMBL" id="BNJF01000001">
    <property type="protein sequence ID" value="GHO45546.1"/>
    <property type="molecule type" value="Genomic_DNA"/>
</dbReference>
<evidence type="ECO:0000313" key="1">
    <source>
        <dbReference type="EMBL" id="GHO45546.1"/>
    </source>
</evidence>
<proteinExistence type="predicted"/>
<gene>
    <name evidence="1" type="ORF">KSX_37090</name>
</gene>